<evidence type="ECO:0000259" key="20">
    <source>
        <dbReference type="PROSITE" id="PS50178"/>
    </source>
</evidence>
<evidence type="ECO:0000256" key="4">
    <source>
        <dbReference type="ARBA" id="ARBA00004371"/>
    </source>
</evidence>
<dbReference type="RefSeq" id="XP_016762943.1">
    <property type="nucleotide sequence ID" value="XM_016904911.1"/>
</dbReference>
<dbReference type="GO" id="GO:0005768">
    <property type="term" value="C:endosome"/>
    <property type="evidence" value="ECO:0007669"/>
    <property type="project" value="UniProtKB-SubCell"/>
</dbReference>
<evidence type="ECO:0000256" key="18">
    <source>
        <dbReference type="SAM" id="MobiDB-lite"/>
    </source>
</evidence>
<dbReference type="OMA" id="CWCKFHE"/>
<protein>
    <recommendedName>
        <fullName evidence="6">RING-type E3 ubiquitin transferase</fullName>
        <ecNumber evidence="6">2.3.2.27</ecNumber>
    </recommendedName>
</protein>
<keyword evidence="11 17" id="KW-0863">Zinc-finger</keyword>
<keyword evidence="10" id="KW-0967">Endosome</keyword>
<evidence type="ECO:0000256" key="13">
    <source>
        <dbReference type="ARBA" id="ARBA00022833"/>
    </source>
</evidence>
<keyword evidence="14" id="KW-0472">Membrane</keyword>
<keyword evidence="16" id="KW-0449">Lipoprotein</keyword>
<feature type="region of interest" description="Disordered" evidence="18">
    <location>
        <begin position="296"/>
        <end position="331"/>
    </location>
</feature>
<dbReference type="InterPro" id="IPR013083">
    <property type="entry name" value="Znf_RING/FYVE/PHD"/>
</dbReference>
<dbReference type="InterPro" id="IPR017455">
    <property type="entry name" value="Znf_FYVE-rel"/>
</dbReference>
<dbReference type="GO" id="GO:0008270">
    <property type="term" value="F:zinc ion binding"/>
    <property type="evidence" value="ECO:0007669"/>
    <property type="project" value="UniProtKB-KW"/>
</dbReference>
<evidence type="ECO:0000313" key="22">
    <source>
        <dbReference type="Proteomes" id="UP000016931"/>
    </source>
</evidence>
<evidence type="ECO:0000256" key="15">
    <source>
        <dbReference type="ARBA" id="ARBA00023228"/>
    </source>
</evidence>
<dbReference type="GO" id="GO:0070936">
    <property type="term" value="P:protein K48-linked ubiquitination"/>
    <property type="evidence" value="ECO:0007669"/>
    <property type="project" value="TreeGrafter"/>
</dbReference>
<dbReference type="PANTHER" id="PTHR46661:SF4">
    <property type="entry name" value="RING-TYPE DOMAIN-CONTAINING PROTEIN"/>
    <property type="match status" value="1"/>
</dbReference>
<keyword evidence="13" id="KW-0862">Zinc</keyword>
<evidence type="ECO:0000256" key="6">
    <source>
        <dbReference type="ARBA" id="ARBA00012483"/>
    </source>
</evidence>
<feature type="region of interest" description="Disordered" evidence="18">
    <location>
        <begin position="344"/>
        <end position="383"/>
    </location>
</feature>
<evidence type="ECO:0000256" key="14">
    <source>
        <dbReference type="ARBA" id="ARBA00023136"/>
    </source>
</evidence>
<evidence type="ECO:0000256" key="17">
    <source>
        <dbReference type="PROSITE-ProRule" id="PRU00175"/>
    </source>
</evidence>
<evidence type="ECO:0000313" key="21">
    <source>
        <dbReference type="EMBL" id="EMF14822.1"/>
    </source>
</evidence>
<feature type="compositionally biased region" description="Pro residues" evidence="18">
    <location>
        <begin position="305"/>
        <end position="316"/>
    </location>
</feature>
<dbReference type="PROSITE" id="PS50089">
    <property type="entry name" value="ZF_RING_2"/>
    <property type="match status" value="1"/>
</dbReference>
<dbReference type="PANTHER" id="PTHR46661">
    <property type="entry name" value="E3 UBIQUITIN-PROTEIN LIGASE ZNRF1-LIKE PROTEIN"/>
    <property type="match status" value="1"/>
</dbReference>
<dbReference type="GO" id="GO:0043161">
    <property type="term" value="P:proteasome-mediated ubiquitin-dependent protein catabolic process"/>
    <property type="evidence" value="ECO:0007669"/>
    <property type="project" value="TreeGrafter"/>
</dbReference>
<proteinExistence type="predicted"/>
<evidence type="ECO:0000256" key="3">
    <source>
        <dbReference type="ARBA" id="ARBA00004177"/>
    </source>
</evidence>
<organism evidence="21 22">
    <name type="scientific">Sphaerulina musiva (strain SO2202)</name>
    <name type="common">Poplar stem canker fungus</name>
    <name type="synonym">Septoria musiva</name>
    <dbReference type="NCBI Taxonomy" id="692275"/>
    <lineage>
        <taxon>Eukaryota</taxon>
        <taxon>Fungi</taxon>
        <taxon>Dikarya</taxon>
        <taxon>Ascomycota</taxon>
        <taxon>Pezizomycotina</taxon>
        <taxon>Dothideomycetes</taxon>
        <taxon>Dothideomycetidae</taxon>
        <taxon>Mycosphaerellales</taxon>
        <taxon>Mycosphaerellaceae</taxon>
        <taxon>Sphaerulina</taxon>
    </lineage>
</organism>
<feature type="domain" description="RING-type" evidence="19">
    <location>
        <begin position="559"/>
        <end position="599"/>
    </location>
</feature>
<dbReference type="eggNOG" id="KOG1729">
    <property type="taxonomic scope" value="Eukaryota"/>
</dbReference>
<dbReference type="InterPro" id="IPR051878">
    <property type="entry name" value="ZNRF_ubiq-protein_ligase"/>
</dbReference>
<dbReference type="GO" id="GO:0016020">
    <property type="term" value="C:membrane"/>
    <property type="evidence" value="ECO:0007669"/>
    <property type="project" value="UniProtKB-SubCell"/>
</dbReference>
<keyword evidence="9" id="KW-0479">Metal-binding</keyword>
<feature type="region of interest" description="Disordered" evidence="18">
    <location>
        <begin position="503"/>
        <end position="531"/>
    </location>
</feature>
<comment type="subcellular location">
    <subcellularLocation>
        <location evidence="3">Endosome</location>
    </subcellularLocation>
    <subcellularLocation>
        <location evidence="4">Lysosome</location>
    </subcellularLocation>
    <subcellularLocation>
        <location evidence="2">Membrane</location>
        <topology evidence="2">Peripheral membrane protein</topology>
    </subcellularLocation>
</comment>
<dbReference type="Pfam" id="PF01363">
    <property type="entry name" value="FYVE"/>
    <property type="match status" value="1"/>
</dbReference>
<evidence type="ECO:0000256" key="1">
    <source>
        <dbReference type="ARBA" id="ARBA00000900"/>
    </source>
</evidence>
<gene>
    <name evidence="21" type="ORF">SEPMUDRAFT_148412</name>
</gene>
<feature type="compositionally biased region" description="Low complexity" evidence="18">
    <location>
        <begin position="171"/>
        <end position="191"/>
    </location>
</feature>
<dbReference type="SUPFAM" id="SSF57903">
    <property type="entry name" value="FYVE/PHD zinc finger"/>
    <property type="match status" value="1"/>
</dbReference>
<dbReference type="AlphaFoldDB" id="M3B4W0"/>
<evidence type="ECO:0000256" key="16">
    <source>
        <dbReference type="ARBA" id="ARBA00023288"/>
    </source>
</evidence>
<sequence>MSRPPPPDIAHQVDGDDDRLNLFDFLHSAAANHTLAISRDQSIPEDHHLNQHLPESLLHQNLHQQQQLRHQHHPQHYHQQQHRSARQPPQTTIESASADRKRRHTGSDHTGRSHPHPSYLSRGPGAGVSGDSGRSTAQQAGTSVEHAIVLTSSPSPPPPPSARPTTQFTHSSMENSNSNSSSSNNNRNMGSAQPQTSQDSDALPPRWQPDNDVSQCPVCDTDFSLLYRRHHCRKCGRVVCARCSPHRITIPRQYIVQPPEQQRLFLFNEESSTDLSDPALGGGEVVRVCNPCVPDPWHPDTSSPPRAPLRPTPRTPGPMFSEPPRASPLPLLTSADADRYLANLRDQRDPERSISMPFGGRNRSQSHQQASEREQRRGSDFARLLPMNSSVDRHSRNHLHYFPQYPHAHEATSRQSHRSLLRDQQAHLDMLSRQHDSMRMARATGENFEPHWEHPPPNTGASPAPPPPRRQVAEEDECPVCGEEMPPGEASREQHVEECIATRMAPSSTSPPPVRPTTTNSAPAEGSRPRAVSFRPRGMVKSVATEKDCVDGDGEPRECSICLEEYEPGVELGRMECLCLFHAKCIREWWEQKGAGACPTPHFD</sequence>
<dbReference type="EC" id="2.3.2.27" evidence="6"/>
<feature type="domain" description="FYVE-type" evidence="20">
    <location>
        <begin position="210"/>
        <end position="292"/>
    </location>
</feature>
<keyword evidence="12" id="KW-0833">Ubl conjugation pathway</keyword>
<feature type="region of interest" description="Disordered" evidence="18">
    <location>
        <begin position="62"/>
        <end position="214"/>
    </location>
</feature>
<feature type="compositionally biased region" description="Pro residues" evidence="18">
    <location>
        <begin position="455"/>
        <end position="469"/>
    </location>
</feature>
<dbReference type="SMART" id="SM00064">
    <property type="entry name" value="FYVE"/>
    <property type="match status" value="1"/>
</dbReference>
<keyword evidence="15" id="KW-0458">Lysosome</keyword>
<evidence type="ECO:0000256" key="7">
    <source>
        <dbReference type="ARBA" id="ARBA00022679"/>
    </source>
</evidence>
<dbReference type="SUPFAM" id="SSF57850">
    <property type="entry name" value="RING/U-box"/>
    <property type="match status" value="1"/>
</dbReference>
<name>M3B4W0_SPHMS</name>
<evidence type="ECO:0000256" key="11">
    <source>
        <dbReference type="ARBA" id="ARBA00022771"/>
    </source>
</evidence>
<dbReference type="EMBL" id="KB456262">
    <property type="protein sequence ID" value="EMF14822.1"/>
    <property type="molecule type" value="Genomic_DNA"/>
</dbReference>
<dbReference type="Proteomes" id="UP000016931">
    <property type="component" value="Unassembled WGS sequence"/>
</dbReference>
<dbReference type="Pfam" id="PF13639">
    <property type="entry name" value="zf-RING_2"/>
    <property type="match status" value="1"/>
</dbReference>
<reference evidence="21 22" key="1">
    <citation type="journal article" date="2012" name="PLoS Pathog.">
        <title>Diverse lifestyles and strategies of plant pathogenesis encoded in the genomes of eighteen Dothideomycetes fungi.</title>
        <authorList>
            <person name="Ohm R.A."/>
            <person name="Feau N."/>
            <person name="Henrissat B."/>
            <person name="Schoch C.L."/>
            <person name="Horwitz B.A."/>
            <person name="Barry K.W."/>
            <person name="Condon B.J."/>
            <person name="Copeland A.C."/>
            <person name="Dhillon B."/>
            <person name="Glaser F."/>
            <person name="Hesse C.N."/>
            <person name="Kosti I."/>
            <person name="LaButti K."/>
            <person name="Lindquist E.A."/>
            <person name="Lucas S."/>
            <person name="Salamov A.A."/>
            <person name="Bradshaw R.E."/>
            <person name="Ciuffetti L."/>
            <person name="Hamelin R.C."/>
            <person name="Kema G.H.J."/>
            <person name="Lawrence C."/>
            <person name="Scott J.A."/>
            <person name="Spatafora J.W."/>
            <person name="Turgeon B.G."/>
            <person name="de Wit P.J.G.M."/>
            <person name="Zhong S."/>
            <person name="Goodwin S.B."/>
            <person name="Grigoriev I.V."/>
        </authorList>
    </citation>
    <scope>NUCLEOTIDE SEQUENCE [LARGE SCALE GENOMIC DNA]</scope>
    <source>
        <strain evidence="21 22">SO2202</strain>
    </source>
</reference>
<keyword evidence="8" id="KW-0519">Myristate</keyword>
<evidence type="ECO:0000256" key="2">
    <source>
        <dbReference type="ARBA" id="ARBA00004170"/>
    </source>
</evidence>
<evidence type="ECO:0000256" key="9">
    <source>
        <dbReference type="ARBA" id="ARBA00022723"/>
    </source>
</evidence>
<keyword evidence="7" id="KW-0808">Transferase</keyword>
<accession>M3B4W0</accession>
<dbReference type="OrthoDB" id="660555at2759"/>
<dbReference type="Gene3D" id="3.30.40.10">
    <property type="entry name" value="Zinc/RING finger domain, C3HC4 (zinc finger)"/>
    <property type="match status" value="2"/>
</dbReference>
<feature type="region of interest" description="Disordered" evidence="18">
    <location>
        <begin position="447"/>
        <end position="478"/>
    </location>
</feature>
<dbReference type="GeneID" id="27902048"/>
<evidence type="ECO:0000256" key="12">
    <source>
        <dbReference type="ARBA" id="ARBA00022786"/>
    </source>
</evidence>
<dbReference type="InterPro" id="IPR001841">
    <property type="entry name" value="Znf_RING"/>
</dbReference>
<evidence type="ECO:0000256" key="8">
    <source>
        <dbReference type="ARBA" id="ARBA00022707"/>
    </source>
</evidence>
<evidence type="ECO:0000256" key="5">
    <source>
        <dbReference type="ARBA" id="ARBA00004906"/>
    </source>
</evidence>
<dbReference type="STRING" id="692275.M3B4W0"/>
<dbReference type="InterPro" id="IPR011011">
    <property type="entry name" value="Znf_FYVE_PHD"/>
</dbReference>
<keyword evidence="22" id="KW-1185">Reference proteome</keyword>
<dbReference type="HOGENOM" id="CLU_022550_2_0_1"/>
<evidence type="ECO:0000256" key="10">
    <source>
        <dbReference type="ARBA" id="ARBA00022753"/>
    </source>
</evidence>
<dbReference type="PROSITE" id="PS50178">
    <property type="entry name" value="ZF_FYVE"/>
    <property type="match status" value="1"/>
</dbReference>
<feature type="compositionally biased region" description="Polar residues" evidence="18">
    <location>
        <begin position="132"/>
        <end position="142"/>
    </location>
</feature>
<comment type="pathway">
    <text evidence="5">Protein modification; protein ubiquitination.</text>
</comment>
<feature type="compositionally biased region" description="Basic and acidic residues" evidence="18">
    <location>
        <begin position="370"/>
        <end position="380"/>
    </location>
</feature>
<comment type="catalytic activity">
    <reaction evidence="1">
        <text>S-ubiquitinyl-[E2 ubiquitin-conjugating enzyme]-L-cysteine + [acceptor protein]-L-lysine = [E2 ubiquitin-conjugating enzyme]-L-cysteine + N(6)-ubiquitinyl-[acceptor protein]-L-lysine.</text>
        <dbReference type="EC" id="2.3.2.27"/>
    </reaction>
</comment>
<evidence type="ECO:0000259" key="19">
    <source>
        <dbReference type="PROSITE" id="PS50089"/>
    </source>
</evidence>
<feature type="compositionally biased region" description="Basic residues" evidence="18">
    <location>
        <begin position="69"/>
        <end position="85"/>
    </location>
</feature>
<dbReference type="GO" id="GO:0061630">
    <property type="term" value="F:ubiquitin protein ligase activity"/>
    <property type="evidence" value="ECO:0007669"/>
    <property type="project" value="UniProtKB-EC"/>
</dbReference>
<dbReference type="InterPro" id="IPR000306">
    <property type="entry name" value="Znf_FYVE"/>
</dbReference>